<evidence type="ECO:0008006" key="3">
    <source>
        <dbReference type="Google" id="ProtNLM"/>
    </source>
</evidence>
<sequence>MRKPSSLARRIVTVGVGPAAILLAGAMVFQASNAAFSSSTRNPGNSWSTGSVALTDDDNGTAGFQVTNVTPGDTGEKCLVVTASSSVSGVVKAYVQNLSPSAQGLEKYIKLKIEQGTGGSFADCTGFVIDPAVPVLPAASLATLSTVNSDYATGGSAWTTTGNAGGESKTYKGTWTFDATGLTQLQVDALQGASTSIDLVWELQNSN</sequence>
<dbReference type="OrthoDB" id="3826640at2"/>
<name>A0A2S3Z8K1_9MICO</name>
<reference evidence="1 2" key="1">
    <citation type="submission" date="2018-01" db="EMBL/GenBank/DDBJ databases">
        <title>Cryobacterium sp. nov., from glaciers in China.</title>
        <authorList>
            <person name="Liu Q."/>
            <person name="Xin Y.-H."/>
        </authorList>
    </citation>
    <scope>NUCLEOTIDE SEQUENCE [LARGE SCALE GENOMIC DNA]</scope>
    <source>
        <strain evidence="1 2">TMB1-8</strain>
    </source>
</reference>
<evidence type="ECO:0000313" key="2">
    <source>
        <dbReference type="Proteomes" id="UP000237104"/>
    </source>
</evidence>
<dbReference type="EMBL" id="PPXF01000058">
    <property type="protein sequence ID" value="POH61860.1"/>
    <property type="molecule type" value="Genomic_DNA"/>
</dbReference>
<comment type="caution">
    <text evidence="1">The sequence shown here is derived from an EMBL/GenBank/DDBJ whole genome shotgun (WGS) entry which is preliminary data.</text>
</comment>
<proteinExistence type="predicted"/>
<dbReference type="AlphaFoldDB" id="A0A2S3Z8K1"/>
<protein>
    <recommendedName>
        <fullName evidence="3">Camelysin metallo-endopeptidase</fullName>
    </recommendedName>
</protein>
<dbReference type="RefSeq" id="WP_103431979.1">
    <property type="nucleotide sequence ID" value="NZ_PPXF01000058.1"/>
</dbReference>
<gene>
    <name evidence="1" type="ORF">C3B59_14850</name>
</gene>
<dbReference type="Proteomes" id="UP000237104">
    <property type="component" value="Unassembled WGS sequence"/>
</dbReference>
<organism evidence="1 2">
    <name type="scientific">Cryobacterium zongtaii</name>
    <dbReference type="NCBI Taxonomy" id="1259217"/>
    <lineage>
        <taxon>Bacteria</taxon>
        <taxon>Bacillati</taxon>
        <taxon>Actinomycetota</taxon>
        <taxon>Actinomycetes</taxon>
        <taxon>Micrococcales</taxon>
        <taxon>Microbacteriaceae</taxon>
        <taxon>Cryobacterium</taxon>
    </lineage>
</organism>
<accession>A0A2S3Z8K1</accession>
<evidence type="ECO:0000313" key="1">
    <source>
        <dbReference type="EMBL" id="POH61860.1"/>
    </source>
</evidence>